<evidence type="ECO:0000313" key="2">
    <source>
        <dbReference type="EMBL" id="PVI04441.1"/>
    </source>
</evidence>
<dbReference type="OrthoDB" id="2910287at2759"/>
<evidence type="ECO:0000313" key="3">
    <source>
        <dbReference type="Proteomes" id="UP000244855"/>
    </source>
</evidence>
<dbReference type="Proteomes" id="UP000244855">
    <property type="component" value="Unassembled WGS sequence"/>
</dbReference>
<gene>
    <name evidence="2" type="ORF">DM02DRAFT_177316</name>
</gene>
<accession>A0A2V1E1Z5</accession>
<reference evidence="2 3" key="1">
    <citation type="journal article" date="2018" name="Sci. Rep.">
        <title>Comparative genomics provides insights into the lifestyle and reveals functional heterogeneity of dark septate endophytic fungi.</title>
        <authorList>
            <person name="Knapp D.G."/>
            <person name="Nemeth J.B."/>
            <person name="Barry K."/>
            <person name="Hainaut M."/>
            <person name="Henrissat B."/>
            <person name="Johnson J."/>
            <person name="Kuo A."/>
            <person name="Lim J.H.P."/>
            <person name="Lipzen A."/>
            <person name="Nolan M."/>
            <person name="Ohm R.A."/>
            <person name="Tamas L."/>
            <person name="Grigoriev I.V."/>
            <person name="Spatafora J.W."/>
            <person name="Nagy L.G."/>
            <person name="Kovacs G.M."/>
        </authorList>
    </citation>
    <scope>NUCLEOTIDE SEQUENCE [LARGE SCALE GENOMIC DNA]</scope>
    <source>
        <strain evidence="2 3">DSE2036</strain>
    </source>
</reference>
<dbReference type="EMBL" id="KZ805321">
    <property type="protein sequence ID" value="PVI04441.1"/>
    <property type="molecule type" value="Genomic_DNA"/>
</dbReference>
<name>A0A2V1E1Z5_9PLEO</name>
<dbReference type="AlphaFoldDB" id="A0A2V1E1Z5"/>
<protein>
    <submittedName>
        <fullName evidence="2">Uncharacterized protein</fullName>
    </submittedName>
</protein>
<proteinExistence type="predicted"/>
<evidence type="ECO:0000256" key="1">
    <source>
        <dbReference type="SAM" id="SignalP"/>
    </source>
</evidence>
<feature type="chain" id="PRO_5016161148" evidence="1">
    <location>
        <begin position="19"/>
        <end position="120"/>
    </location>
</feature>
<keyword evidence="1" id="KW-0732">Signal</keyword>
<organism evidence="2 3">
    <name type="scientific">Periconia macrospinosa</name>
    <dbReference type="NCBI Taxonomy" id="97972"/>
    <lineage>
        <taxon>Eukaryota</taxon>
        <taxon>Fungi</taxon>
        <taxon>Dikarya</taxon>
        <taxon>Ascomycota</taxon>
        <taxon>Pezizomycotina</taxon>
        <taxon>Dothideomycetes</taxon>
        <taxon>Pleosporomycetidae</taxon>
        <taxon>Pleosporales</taxon>
        <taxon>Massarineae</taxon>
        <taxon>Periconiaceae</taxon>
        <taxon>Periconia</taxon>
    </lineage>
</organism>
<keyword evidence="3" id="KW-1185">Reference proteome</keyword>
<feature type="signal peptide" evidence="1">
    <location>
        <begin position="1"/>
        <end position="18"/>
    </location>
</feature>
<sequence>MYIPVLTFLVLTFTTASATALQGRGLAGAVYVCTQPNFKGKCTWYPPSSQCYLSGAGSAPASLGPDEGGSCTLYAGLACQDDTFISNVVYPGISHDLRKFGSLKCSAGPSVKIVPVGSGK</sequence>